<feature type="region of interest" description="Disordered" evidence="6">
    <location>
        <begin position="29"/>
        <end position="110"/>
    </location>
</feature>
<comment type="subcellular location">
    <subcellularLocation>
        <location evidence="4 5">Nucleus</location>
    </subcellularLocation>
</comment>
<feature type="compositionally biased region" description="Gly residues" evidence="6">
    <location>
        <begin position="34"/>
        <end position="47"/>
    </location>
</feature>
<keyword evidence="8" id="KW-1185">Reference proteome</keyword>
<dbReference type="GO" id="GO:0005634">
    <property type="term" value="C:nucleus"/>
    <property type="evidence" value="ECO:0007669"/>
    <property type="project" value="UniProtKB-SubCell"/>
</dbReference>
<organism evidence="8 9">
    <name type="scientific">Cricetulus griseus</name>
    <name type="common">Chinese hamster</name>
    <name type="synonym">Cricetulus barabensis griseus</name>
    <dbReference type="NCBI Taxonomy" id="10029"/>
    <lineage>
        <taxon>Eukaryota</taxon>
        <taxon>Metazoa</taxon>
        <taxon>Chordata</taxon>
        <taxon>Craniata</taxon>
        <taxon>Vertebrata</taxon>
        <taxon>Euteleostomi</taxon>
        <taxon>Mammalia</taxon>
        <taxon>Eutheria</taxon>
        <taxon>Euarchontoglires</taxon>
        <taxon>Glires</taxon>
        <taxon>Rodentia</taxon>
        <taxon>Myomorpha</taxon>
        <taxon>Muroidea</taxon>
        <taxon>Cricetidae</taxon>
        <taxon>Cricetinae</taxon>
        <taxon>Cricetulus</taxon>
    </lineage>
</organism>
<dbReference type="PANTHER" id="PTHR47465">
    <property type="entry name" value="MCG113260-RELATED-RELATED"/>
    <property type="match status" value="1"/>
</dbReference>
<accession>A0A9J7GLR1</accession>
<protein>
    <submittedName>
        <fullName evidence="9">Homeobox protein aristaless-like</fullName>
    </submittedName>
</protein>
<dbReference type="GO" id="GO:0003677">
    <property type="term" value="F:DNA binding"/>
    <property type="evidence" value="ECO:0007669"/>
    <property type="project" value="UniProtKB-UniRule"/>
</dbReference>
<dbReference type="OrthoDB" id="1867783at2759"/>
<dbReference type="PROSITE" id="PS50071">
    <property type="entry name" value="HOMEOBOX_2"/>
    <property type="match status" value="1"/>
</dbReference>
<evidence type="ECO:0000259" key="7">
    <source>
        <dbReference type="PROSITE" id="PS50071"/>
    </source>
</evidence>
<gene>
    <name evidence="9" type="primary">LOC113837816</name>
</gene>
<dbReference type="PANTHER" id="PTHR47465:SF5">
    <property type="entry name" value="REPRODUCTIVE HOMEOBOX 8"/>
    <property type="match status" value="1"/>
</dbReference>
<dbReference type="InterPro" id="IPR009057">
    <property type="entry name" value="Homeodomain-like_sf"/>
</dbReference>
<reference evidence="9" key="3">
    <citation type="submission" date="2025-08" db="UniProtKB">
        <authorList>
            <consortium name="RefSeq"/>
        </authorList>
    </citation>
    <scope>IDENTIFICATION</scope>
    <source>
        <strain evidence="9">17A/GY</strain>
        <tissue evidence="9">Liver</tissue>
    </source>
</reference>
<dbReference type="SMART" id="SM00389">
    <property type="entry name" value="HOX"/>
    <property type="match status" value="1"/>
</dbReference>
<keyword evidence="2 4" id="KW-0371">Homeobox</keyword>
<evidence type="ECO:0000256" key="6">
    <source>
        <dbReference type="SAM" id="MobiDB-lite"/>
    </source>
</evidence>
<dbReference type="Gene3D" id="1.10.10.60">
    <property type="entry name" value="Homeodomain-like"/>
    <property type="match status" value="1"/>
</dbReference>
<reference evidence="8" key="2">
    <citation type="journal article" date="2020" name="Biotechnol. Bioeng.">
        <title>Chromosome-scale scaffolds for the Chinese hamster reference genome assembly to facilitate the study of the CHO epigenome.</title>
        <authorList>
            <person name="Hilliard W."/>
            <person name="MacDonald M."/>
            <person name="Lee K.H."/>
        </authorList>
    </citation>
    <scope>NUCLEOTIDE SEQUENCE [LARGE SCALE GENOMIC DNA]</scope>
    <source>
        <strain evidence="8">17A/GY</strain>
    </source>
</reference>
<keyword evidence="1 4" id="KW-0238">DNA-binding</keyword>
<evidence type="ECO:0000256" key="4">
    <source>
        <dbReference type="PROSITE-ProRule" id="PRU00108"/>
    </source>
</evidence>
<dbReference type="InterPro" id="IPR001356">
    <property type="entry name" value="HD"/>
</dbReference>
<reference evidence="8" key="1">
    <citation type="journal article" date="2018" name="Biotechnol. Bioeng.">
        <title>A reference genome of the Chinese hamster based on a hybrid assembly strategy.</title>
        <authorList>
            <person name="Rupp O."/>
            <person name="MacDonald M.L."/>
            <person name="Li S."/>
            <person name="Dhiman H."/>
            <person name="Polson S."/>
            <person name="Griep S."/>
            <person name="Heffner K."/>
            <person name="Hernandez I."/>
            <person name="Brinkrolf K."/>
            <person name="Jadhav V."/>
            <person name="Samoudi M."/>
            <person name="Hao H."/>
            <person name="Kingham B."/>
            <person name="Goesmann A."/>
            <person name="Betenbaugh M.J."/>
            <person name="Lewis N.E."/>
            <person name="Borth N."/>
            <person name="Lee K.H."/>
        </authorList>
    </citation>
    <scope>NUCLEOTIDE SEQUENCE [LARGE SCALE GENOMIC DNA]</scope>
    <source>
        <strain evidence="8">17A/GY</strain>
    </source>
</reference>
<feature type="domain" description="Homeobox" evidence="7">
    <location>
        <begin position="103"/>
        <end position="163"/>
    </location>
</feature>
<dbReference type="AlphaFoldDB" id="A0A9J7GLR1"/>
<dbReference type="RefSeq" id="XP_027289339.1">
    <property type="nucleotide sequence ID" value="XM_027433538.1"/>
</dbReference>
<dbReference type="KEGG" id="cge:113837816"/>
<feature type="compositionally biased region" description="Basic and acidic residues" evidence="6">
    <location>
        <begin position="48"/>
        <end position="57"/>
    </location>
</feature>
<dbReference type="Proteomes" id="UP001108280">
    <property type="component" value="Chromosome X"/>
</dbReference>
<evidence type="ECO:0000313" key="9">
    <source>
        <dbReference type="RefSeq" id="XP_027289339.1"/>
    </source>
</evidence>
<dbReference type="CDD" id="cd00086">
    <property type="entry name" value="homeodomain"/>
    <property type="match status" value="1"/>
</dbReference>
<name>A0A9J7GLR1_CRIGR</name>
<feature type="DNA-binding region" description="Homeobox" evidence="4">
    <location>
        <begin position="105"/>
        <end position="164"/>
    </location>
</feature>
<dbReference type="Pfam" id="PF00046">
    <property type="entry name" value="Homeodomain"/>
    <property type="match status" value="1"/>
</dbReference>
<evidence type="ECO:0000256" key="1">
    <source>
        <dbReference type="ARBA" id="ARBA00023125"/>
    </source>
</evidence>
<keyword evidence="3 4" id="KW-0539">Nucleus</keyword>
<dbReference type="SUPFAM" id="SSF46689">
    <property type="entry name" value="Homeodomain-like"/>
    <property type="match status" value="1"/>
</dbReference>
<proteinExistence type="predicted"/>
<dbReference type="GeneID" id="113837816"/>
<evidence type="ECO:0000313" key="8">
    <source>
        <dbReference type="Proteomes" id="UP001108280"/>
    </source>
</evidence>
<sequence length="166" mass="18673">MEVQDITHSSHLEVGTSVWIILQDMEGSQQKECGQGGPVLGATAGGEGAKEEFRDEAPAGTAAFVDGRNHGGGTSSNSQNKGQQEEPIPGSTKGHQALPHPPGQQQRRRHRFTPFQLQELERIFERNHYPSAETRRVLARWIGVTESRVQSWFKSRRAKYRKWLRM</sequence>
<evidence type="ECO:0000256" key="5">
    <source>
        <dbReference type="RuleBase" id="RU000682"/>
    </source>
</evidence>
<evidence type="ECO:0000256" key="2">
    <source>
        <dbReference type="ARBA" id="ARBA00023155"/>
    </source>
</evidence>
<evidence type="ECO:0000256" key="3">
    <source>
        <dbReference type="ARBA" id="ARBA00023242"/>
    </source>
</evidence>